<dbReference type="SMART" id="SM00304">
    <property type="entry name" value="HAMP"/>
    <property type="match status" value="1"/>
</dbReference>
<evidence type="ECO:0000259" key="5">
    <source>
        <dbReference type="PROSITE" id="PS50885"/>
    </source>
</evidence>
<keyword evidence="7" id="KW-1185">Reference proteome</keyword>
<gene>
    <name evidence="6" type="ORF">V6984_05790</name>
</gene>
<feature type="domain" description="HAMP" evidence="5">
    <location>
        <begin position="78"/>
        <end position="134"/>
    </location>
</feature>
<organism evidence="6 7">
    <name type="scientific">Kineothrix sedimenti</name>
    <dbReference type="NCBI Taxonomy" id="3123317"/>
    <lineage>
        <taxon>Bacteria</taxon>
        <taxon>Bacillati</taxon>
        <taxon>Bacillota</taxon>
        <taxon>Clostridia</taxon>
        <taxon>Lachnospirales</taxon>
        <taxon>Lachnospiraceae</taxon>
        <taxon>Kineothrix</taxon>
    </lineage>
</organism>
<evidence type="ECO:0000259" key="4">
    <source>
        <dbReference type="PROSITE" id="PS50111"/>
    </source>
</evidence>
<dbReference type="PANTHER" id="PTHR32089">
    <property type="entry name" value="METHYL-ACCEPTING CHEMOTAXIS PROTEIN MCPB"/>
    <property type="match status" value="1"/>
</dbReference>
<dbReference type="InterPro" id="IPR003660">
    <property type="entry name" value="HAMP_dom"/>
</dbReference>
<comment type="similarity">
    <text evidence="2">Belongs to the methyl-accepting chemotaxis (MCP) protein family.</text>
</comment>
<dbReference type="Gene3D" id="1.10.287.950">
    <property type="entry name" value="Methyl-accepting chemotaxis protein"/>
    <property type="match status" value="1"/>
</dbReference>
<dbReference type="RefSeq" id="WP_342759945.1">
    <property type="nucleotide sequence ID" value="NZ_CP146256.1"/>
</dbReference>
<dbReference type="EMBL" id="CP146256">
    <property type="protein sequence ID" value="XAH76365.1"/>
    <property type="molecule type" value="Genomic_DNA"/>
</dbReference>
<sequence length="439" mass="47250">MPIENSAILDVADKLRVSESIAEASEAEFSKEEAGDILQNDVVSYDYNGVTKYAAYYITTDQSAVLILGGIISYRSASHLMNPLLQITTEINRFSALDFTETPTFKRLSLKKDETGQIARAIAELRVQLVAIVSQIKEQSTNLHKSADRLDNNALLTVSTVKNVEAAVGEIASGANNQASETQKATENIIDMGNMIAHTNYEVENLNIKAAVMKSSSDEASDTLSQLGEINKRAITSIDIIYEQTNTTNASAMKIKEATTLISSIADETNLLSLNASIEAARAGEAGRGFAVVAAQIQKLAEQSDNSAREIDKIIHTLIEDSQKAVKTMNQVKEIMKSQSENVTKTGSVFTQVTEGINKSIGGVGEIADKTAHLDGARTSVVDIVQNLTAIAQQNAASTEETSAPVIEVSDIMNEISGNAKQLKEIAAVLENNMSSFRL</sequence>
<dbReference type="PROSITE" id="PS50885">
    <property type="entry name" value="HAMP"/>
    <property type="match status" value="1"/>
</dbReference>
<dbReference type="PANTHER" id="PTHR32089:SF112">
    <property type="entry name" value="LYSOZYME-LIKE PROTEIN-RELATED"/>
    <property type="match status" value="1"/>
</dbReference>
<evidence type="ECO:0000256" key="2">
    <source>
        <dbReference type="ARBA" id="ARBA00029447"/>
    </source>
</evidence>
<feature type="domain" description="Methyl-accepting transducer" evidence="4">
    <location>
        <begin position="153"/>
        <end position="410"/>
    </location>
</feature>
<evidence type="ECO:0000256" key="1">
    <source>
        <dbReference type="ARBA" id="ARBA00023224"/>
    </source>
</evidence>
<reference evidence="6 7" key="1">
    <citation type="submission" date="2024-02" db="EMBL/GenBank/DDBJ databases">
        <title>Bacterial strain from lacustrine sediment.</title>
        <authorList>
            <person name="Petit C."/>
            <person name="Fadhlaoui K."/>
        </authorList>
    </citation>
    <scope>NUCLEOTIDE SEQUENCE [LARGE SCALE GENOMIC DNA]</scope>
    <source>
        <strain evidence="6 7">IPX-CK</strain>
    </source>
</reference>
<accession>A0ABZ3F3I5</accession>
<dbReference type="PROSITE" id="PS50111">
    <property type="entry name" value="CHEMOTAXIS_TRANSDUC_2"/>
    <property type="match status" value="1"/>
</dbReference>
<dbReference type="SMART" id="SM00283">
    <property type="entry name" value="MA"/>
    <property type="match status" value="1"/>
</dbReference>
<protein>
    <submittedName>
        <fullName evidence="6">Methyl-accepting chemotaxis protein</fullName>
    </submittedName>
</protein>
<evidence type="ECO:0000256" key="3">
    <source>
        <dbReference type="PROSITE-ProRule" id="PRU00284"/>
    </source>
</evidence>
<name>A0ABZ3F3I5_9FIRM</name>
<proteinExistence type="inferred from homology"/>
<dbReference type="SUPFAM" id="SSF58104">
    <property type="entry name" value="Methyl-accepting chemotaxis protein (MCP) signaling domain"/>
    <property type="match status" value="1"/>
</dbReference>
<dbReference type="Pfam" id="PF00015">
    <property type="entry name" value="MCPsignal"/>
    <property type="match status" value="1"/>
</dbReference>
<keyword evidence="1 3" id="KW-0807">Transducer</keyword>
<dbReference type="Proteomes" id="UP001451571">
    <property type="component" value="Chromosome"/>
</dbReference>
<evidence type="ECO:0000313" key="7">
    <source>
        <dbReference type="Proteomes" id="UP001451571"/>
    </source>
</evidence>
<evidence type="ECO:0000313" key="6">
    <source>
        <dbReference type="EMBL" id="XAH76365.1"/>
    </source>
</evidence>
<dbReference type="InterPro" id="IPR004089">
    <property type="entry name" value="MCPsignal_dom"/>
</dbReference>